<dbReference type="SUPFAM" id="SSF53067">
    <property type="entry name" value="Actin-like ATPase domain"/>
    <property type="match status" value="1"/>
</dbReference>
<dbReference type="EMBL" id="KK100945">
    <property type="protein sequence ID" value="KIZ02943.1"/>
    <property type="molecule type" value="Genomic_DNA"/>
</dbReference>
<name>A0A0D2JW31_9CHLO</name>
<keyword evidence="2" id="KW-1185">Reference proteome</keyword>
<accession>A0A0D2JW31</accession>
<dbReference type="Pfam" id="PF00022">
    <property type="entry name" value="Actin"/>
    <property type="match status" value="1"/>
</dbReference>
<dbReference type="OrthoDB" id="6220758at2759"/>
<evidence type="ECO:0000313" key="1">
    <source>
        <dbReference type="EMBL" id="KIZ02943.1"/>
    </source>
</evidence>
<reference evidence="1 2" key="1">
    <citation type="journal article" date="2013" name="BMC Genomics">
        <title>Reconstruction of the lipid metabolism for the microalga Monoraphidium neglectum from its genome sequence reveals characteristics suitable for biofuel production.</title>
        <authorList>
            <person name="Bogen C."/>
            <person name="Al-Dilaimi A."/>
            <person name="Albersmeier A."/>
            <person name="Wichmann J."/>
            <person name="Grundmann M."/>
            <person name="Rupp O."/>
            <person name="Lauersen K.J."/>
            <person name="Blifernez-Klassen O."/>
            <person name="Kalinowski J."/>
            <person name="Goesmann A."/>
            <person name="Mussgnug J.H."/>
            <person name="Kruse O."/>
        </authorList>
    </citation>
    <scope>NUCLEOTIDE SEQUENCE [LARGE SCALE GENOMIC DNA]</scope>
    <source>
        <strain evidence="1 2">SAG 48.87</strain>
    </source>
</reference>
<dbReference type="KEGG" id="mng:MNEG_5010"/>
<dbReference type="AlphaFoldDB" id="A0A0D2JW31"/>
<dbReference type="GeneID" id="25737887"/>
<dbReference type="InterPro" id="IPR004000">
    <property type="entry name" value="Actin"/>
</dbReference>
<dbReference type="STRING" id="145388.A0A0D2JW31"/>
<protein>
    <submittedName>
        <fullName evidence="1">Actin-like protein arp-6</fullName>
    </submittedName>
</protein>
<dbReference type="Gene3D" id="3.30.420.40">
    <property type="match status" value="1"/>
</dbReference>
<gene>
    <name evidence="1" type="ORF">MNEG_5010</name>
</gene>
<sequence length="207" mass="22233">MAQREQRVLVMDNGAGNIKLGWAGEEKPRIVFPNCTAKPKGERQVYVGDALLDAKDIMSLNMRRPFDRGYMVQWDLEKEIWQKAFKSAALSAKGPGNASGAWDPASTALLVTEPIFNFPAVQAATEEMVFEQFGFKCFFTAPAPWFSLNAACSGTTQPPNKTAQSAVAAGCGVVVDIGFSACNVVPFFNGQLLAGVAWEGTRAACSG</sequence>
<evidence type="ECO:0000313" key="2">
    <source>
        <dbReference type="Proteomes" id="UP000054498"/>
    </source>
</evidence>
<organism evidence="1 2">
    <name type="scientific">Monoraphidium neglectum</name>
    <dbReference type="NCBI Taxonomy" id="145388"/>
    <lineage>
        <taxon>Eukaryota</taxon>
        <taxon>Viridiplantae</taxon>
        <taxon>Chlorophyta</taxon>
        <taxon>core chlorophytes</taxon>
        <taxon>Chlorophyceae</taxon>
        <taxon>CS clade</taxon>
        <taxon>Sphaeropleales</taxon>
        <taxon>Selenastraceae</taxon>
        <taxon>Monoraphidium</taxon>
    </lineage>
</organism>
<dbReference type="Proteomes" id="UP000054498">
    <property type="component" value="Unassembled WGS sequence"/>
</dbReference>
<proteinExistence type="predicted"/>
<dbReference type="InterPro" id="IPR043129">
    <property type="entry name" value="ATPase_NBD"/>
</dbReference>
<dbReference type="PANTHER" id="PTHR11937">
    <property type="entry name" value="ACTIN"/>
    <property type="match status" value="1"/>
</dbReference>
<dbReference type="RefSeq" id="XP_013901962.1">
    <property type="nucleotide sequence ID" value="XM_014046508.1"/>
</dbReference>